<dbReference type="AlphaFoldDB" id="A0A7I8W822"/>
<feature type="transmembrane region" description="Helical" evidence="2">
    <location>
        <begin position="31"/>
        <end position="50"/>
    </location>
</feature>
<evidence type="ECO:0000313" key="3">
    <source>
        <dbReference type="EMBL" id="CAD5123146.1"/>
    </source>
</evidence>
<dbReference type="PRINTS" id="PR00081">
    <property type="entry name" value="GDHRDH"/>
</dbReference>
<accession>A0A7I8W822</accession>
<evidence type="ECO:0000313" key="4">
    <source>
        <dbReference type="Proteomes" id="UP000549394"/>
    </source>
</evidence>
<name>A0A7I8W822_9ANNE</name>
<protein>
    <submittedName>
        <fullName evidence="3">DgyrCDS11516</fullName>
    </submittedName>
</protein>
<dbReference type="InterPro" id="IPR053011">
    <property type="entry name" value="SDR_family_member_7"/>
</dbReference>
<dbReference type="InterPro" id="IPR002347">
    <property type="entry name" value="SDR_fam"/>
</dbReference>
<dbReference type="GO" id="GO:0016491">
    <property type="term" value="F:oxidoreductase activity"/>
    <property type="evidence" value="ECO:0007669"/>
    <property type="project" value="UniProtKB-KW"/>
</dbReference>
<evidence type="ECO:0000256" key="1">
    <source>
        <dbReference type="ARBA" id="ARBA00023002"/>
    </source>
</evidence>
<dbReference type="PANTHER" id="PTHR44269">
    <property type="entry name" value="DEHYDROGENASE/REDUCTASE SDR FAMILY MEMBER 7-RELATED"/>
    <property type="match status" value="1"/>
</dbReference>
<dbReference type="EMBL" id="CAJFCJ010000019">
    <property type="protein sequence ID" value="CAD5123146.1"/>
    <property type="molecule type" value="Genomic_DNA"/>
</dbReference>
<dbReference type="InterPro" id="IPR036291">
    <property type="entry name" value="NAD(P)-bd_dom_sf"/>
</dbReference>
<keyword evidence="4" id="KW-1185">Reference proteome</keyword>
<gene>
    <name evidence="3" type="ORF">DGYR_LOCUS10858</name>
</gene>
<dbReference type="InterPro" id="IPR020904">
    <property type="entry name" value="Sc_DH/Rdtase_CS"/>
</dbReference>
<reference evidence="3 4" key="1">
    <citation type="submission" date="2020-08" db="EMBL/GenBank/DDBJ databases">
        <authorList>
            <person name="Hejnol A."/>
        </authorList>
    </citation>
    <scope>NUCLEOTIDE SEQUENCE [LARGE SCALE GENOMIC DNA]</scope>
</reference>
<dbReference type="Pfam" id="PF00106">
    <property type="entry name" value="adh_short"/>
    <property type="match status" value="1"/>
</dbReference>
<dbReference type="Gene3D" id="3.40.50.720">
    <property type="entry name" value="NAD(P)-binding Rossmann-like Domain"/>
    <property type="match status" value="1"/>
</dbReference>
<keyword evidence="2" id="KW-0812">Transmembrane</keyword>
<dbReference type="PANTHER" id="PTHR44269:SF1">
    <property type="entry name" value="DEHYDROGENASE_REDUCTASE SDR FAMILY MEMBER 7"/>
    <property type="match status" value="1"/>
</dbReference>
<keyword evidence="1" id="KW-0560">Oxidoreductase</keyword>
<evidence type="ECO:0000256" key="2">
    <source>
        <dbReference type="SAM" id="Phobius"/>
    </source>
</evidence>
<keyword evidence="2" id="KW-0472">Membrane</keyword>
<sequence>MTPGEIDQTVACFLTFTKLSKFKFTHTIKEMLFLLFLAGFIAFLAVFLFADADLLTLYYERFGLKADSLRGKVIWITGASSGIGEYTAYELSKVNCSLILSARRKSELERVASKCRTLGPVDVVVLPLDVTDATSQKNCFDKIIEQFGRIDVLYNNAGRSQQADALKTELKADHDIFDINFIYCISLAKIVLNHMKEIGSGQVAFTSSIAGKLGSPRQAMYCATKHALHGWVAATRFELGETDIILQLLCPGPVVSDIRKCSFTEVSGKEFGGEDPNAKKKMSTERCAKLMVVAVANKIGESWITKQPILLVTYIGQYIPVLFAWMARTLSGKVVQRLRYGKKD</sequence>
<proteinExistence type="predicted"/>
<dbReference type="PROSITE" id="PS00061">
    <property type="entry name" value="ADH_SHORT"/>
    <property type="match status" value="1"/>
</dbReference>
<dbReference type="SUPFAM" id="SSF51735">
    <property type="entry name" value="NAD(P)-binding Rossmann-fold domains"/>
    <property type="match status" value="1"/>
</dbReference>
<keyword evidence="2" id="KW-1133">Transmembrane helix</keyword>
<dbReference type="OrthoDB" id="47007at2759"/>
<organism evidence="3 4">
    <name type="scientific">Dimorphilus gyrociliatus</name>
    <dbReference type="NCBI Taxonomy" id="2664684"/>
    <lineage>
        <taxon>Eukaryota</taxon>
        <taxon>Metazoa</taxon>
        <taxon>Spiralia</taxon>
        <taxon>Lophotrochozoa</taxon>
        <taxon>Annelida</taxon>
        <taxon>Polychaeta</taxon>
        <taxon>Polychaeta incertae sedis</taxon>
        <taxon>Dinophilidae</taxon>
        <taxon>Dimorphilus</taxon>
    </lineage>
</organism>
<comment type="caution">
    <text evidence="3">The sequence shown here is derived from an EMBL/GenBank/DDBJ whole genome shotgun (WGS) entry which is preliminary data.</text>
</comment>
<dbReference type="Proteomes" id="UP000549394">
    <property type="component" value="Unassembled WGS sequence"/>
</dbReference>